<proteinExistence type="predicted"/>
<evidence type="ECO:0000313" key="1">
    <source>
        <dbReference type="EMBL" id="DAF44347.1"/>
    </source>
</evidence>
<reference evidence="1" key="1">
    <citation type="journal article" date="2021" name="Proc. Natl. Acad. Sci. U.S.A.">
        <title>A Catalog of Tens of Thousands of Viruses from Human Metagenomes Reveals Hidden Associations with Chronic Diseases.</title>
        <authorList>
            <person name="Tisza M.J."/>
            <person name="Buck C.B."/>
        </authorList>
    </citation>
    <scope>NUCLEOTIDE SEQUENCE</scope>
    <source>
        <strain evidence="1">Ct8Lf7</strain>
    </source>
</reference>
<protein>
    <submittedName>
        <fullName evidence="1">Uncharacterized protein</fullName>
    </submittedName>
</protein>
<dbReference type="EMBL" id="BK032511">
    <property type="protein sequence ID" value="DAF44347.1"/>
    <property type="molecule type" value="Genomic_DNA"/>
</dbReference>
<accession>A0A8S5S0P4</accession>
<name>A0A8S5S0P4_9CAUD</name>
<organism evidence="1">
    <name type="scientific">Podoviridae sp. ct8Lf7</name>
    <dbReference type="NCBI Taxonomy" id="2827723"/>
    <lineage>
        <taxon>Viruses</taxon>
        <taxon>Duplodnaviria</taxon>
        <taxon>Heunggongvirae</taxon>
        <taxon>Uroviricota</taxon>
        <taxon>Caudoviricetes</taxon>
    </lineage>
</organism>
<sequence>MIQPIYTSVSNADIVPCGKRKPIKSDPIPLLRNNYLGEYRTELERAKVRKNLGIADEQSLLWGNIDGTIEEQKDLVRYIEQKW</sequence>